<evidence type="ECO:0000313" key="2">
    <source>
        <dbReference type="EMBL" id="CDP15462.1"/>
    </source>
</evidence>
<evidence type="ECO:0000313" key="3">
    <source>
        <dbReference type="Proteomes" id="UP000295252"/>
    </source>
</evidence>
<feature type="transmembrane region" description="Helical" evidence="1">
    <location>
        <begin position="73"/>
        <end position="100"/>
    </location>
</feature>
<name>A0A068V4G2_COFCA</name>
<sequence>MLCGWFMHPVIIFSLSFCCFSYKEFGCRSDACFFVLLGFSLLLAALVAGYFLPPSWSFHILRIFPNMHGFFRIFMLSLVFLLRTLFKLALPFLLATFLYCRWCSCMSSSFDCLISYINSRVSWSSDSSLEIRNCSTNSYPLQSPESRRPPHPFVSPFPFLNQSIFFLCFFAPLFFFSTQVKSLLSISLFFVCLSSPLLSPF</sequence>
<dbReference type="AlphaFoldDB" id="A0A068V4G2"/>
<dbReference type="EMBL" id="HG739183">
    <property type="protein sequence ID" value="CDP15462.1"/>
    <property type="molecule type" value="Genomic_DNA"/>
</dbReference>
<dbReference type="InParanoid" id="A0A068V4G2"/>
<evidence type="ECO:0000256" key="1">
    <source>
        <dbReference type="SAM" id="Phobius"/>
    </source>
</evidence>
<keyword evidence="3" id="KW-1185">Reference proteome</keyword>
<organism evidence="2 3">
    <name type="scientific">Coffea canephora</name>
    <name type="common">Robusta coffee</name>
    <dbReference type="NCBI Taxonomy" id="49390"/>
    <lineage>
        <taxon>Eukaryota</taxon>
        <taxon>Viridiplantae</taxon>
        <taxon>Streptophyta</taxon>
        <taxon>Embryophyta</taxon>
        <taxon>Tracheophyta</taxon>
        <taxon>Spermatophyta</taxon>
        <taxon>Magnoliopsida</taxon>
        <taxon>eudicotyledons</taxon>
        <taxon>Gunneridae</taxon>
        <taxon>Pentapetalae</taxon>
        <taxon>asterids</taxon>
        <taxon>lamiids</taxon>
        <taxon>Gentianales</taxon>
        <taxon>Rubiaceae</taxon>
        <taxon>Ixoroideae</taxon>
        <taxon>Gardenieae complex</taxon>
        <taxon>Bertiereae - Coffeeae clade</taxon>
        <taxon>Coffeeae</taxon>
        <taxon>Coffea</taxon>
    </lineage>
</organism>
<keyword evidence="1" id="KW-0472">Membrane</keyword>
<reference evidence="3" key="1">
    <citation type="journal article" date="2014" name="Science">
        <title>The coffee genome provides insight into the convergent evolution of caffeine biosynthesis.</title>
        <authorList>
            <person name="Denoeud F."/>
            <person name="Carretero-Paulet L."/>
            <person name="Dereeper A."/>
            <person name="Droc G."/>
            <person name="Guyot R."/>
            <person name="Pietrella M."/>
            <person name="Zheng C."/>
            <person name="Alberti A."/>
            <person name="Anthony F."/>
            <person name="Aprea G."/>
            <person name="Aury J.M."/>
            <person name="Bento P."/>
            <person name="Bernard M."/>
            <person name="Bocs S."/>
            <person name="Campa C."/>
            <person name="Cenci A."/>
            <person name="Combes M.C."/>
            <person name="Crouzillat D."/>
            <person name="Da Silva C."/>
            <person name="Daddiego L."/>
            <person name="De Bellis F."/>
            <person name="Dussert S."/>
            <person name="Garsmeur O."/>
            <person name="Gayraud T."/>
            <person name="Guignon V."/>
            <person name="Jahn K."/>
            <person name="Jamilloux V."/>
            <person name="Joet T."/>
            <person name="Labadie K."/>
            <person name="Lan T."/>
            <person name="Leclercq J."/>
            <person name="Lepelley M."/>
            <person name="Leroy T."/>
            <person name="Li L.T."/>
            <person name="Librado P."/>
            <person name="Lopez L."/>
            <person name="Munoz A."/>
            <person name="Noel B."/>
            <person name="Pallavicini A."/>
            <person name="Perrotta G."/>
            <person name="Poncet V."/>
            <person name="Pot D."/>
            <person name="Priyono X."/>
            <person name="Rigoreau M."/>
            <person name="Rouard M."/>
            <person name="Rozas J."/>
            <person name="Tranchant-Dubreuil C."/>
            <person name="VanBuren R."/>
            <person name="Zhang Q."/>
            <person name="Andrade A.C."/>
            <person name="Argout X."/>
            <person name="Bertrand B."/>
            <person name="de Kochko A."/>
            <person name="Graziosi G."/>
            <person name="Henry R.J."/>
            <person name="Jayarama X."/>
            <person name="Ming R."/>
            <person name="Nagai C."/>
            <person name="Rounsley S."/>
            <person name="Sankoff D."/>
            <person name="Giuliano G."/>
            <person name="Albert V.A."/>
            <person name="Wincker P."/>
            <person name="Lashermes P."/>
        </authorList>
    </citation>
    <scope>NUCLEOTIDE SEQUENCE [LARGE SCALE GENOMIC DNA]</scope>
    <source>
        <strain evidence="3">cv. DH200-94</strain>
    </source>
</reference>
<feature type="transmembrane region" description="Helical" evidence="1">
    <location>
        <begin position="157"/>
        <end position="176"/>
    </location>
</feature>
<proteinExistence type="predicted"/>
<gene>
    <name evidence="2" type="ORF">GSCOC_T00043202001</name>
</gene>
<dbReference type="Gramene" id="CDP15462">
    <property type="protein sequence ID" value="CDP15462"/>
    <property type="gene ID" value="GSCOC_T00043202001"/>
</dbReference>
<feature type="transmembrane region" description="Helical" evidence="1">
    <location>
        <begin position="6"/>
        <end position="22"/>
    </location>
</feature>
<keyword evidence="1" id="KW-1133">Transmembrane helix</keyword>
<protein>
    <submittedName>
        <fullName evidence="2">Uncharacterized protein</fullName>
    </submittedName>
</protein>
<keyword evidence="1" id="KW-0812">Transmembrane</keyword>
<accession>A0A068V4G2</accession>
<dbReference type="Proteomes" id="UP000295252">
    <property type="component" value="Chromosome V"/>
</dbReference>
<feature type="transmembrane region" description="Helical" evidence="1">
    <location>
        <begin position="34"/>
        <end position="53"/>
    </location>
</feature>